<proteinExistence type="predicted"/>
<evidence type="ECO:0000313" key="1">
    <source>
        <dbReference type="EMBL" id="KAJ8961631.1"/>
    </source>
</evidence>
<sequence>MLRSVYKNLKYFETIHADELKHNIVKRGLKDSSHPYNHIKEVNFKTHGRDFRLIISPEKGHITF</sequence>
<name>A0AAV8ZBP7_9CUCU</name>
<accession>A0AAV8ZBP7</accession>
<reference evidence="1" key="1">
    <citation type="journal article" date="2023" name="Insect Mol. Biol.">
        <title>Genome sequencing provides insights into the evolution of gene families encoding plant cell wall-degrading enzymes in longhorned beetles.</title>
        <authorList>
            <person name="Shin N.R."/>
            <person name="Okamura Y."/>
            <person name="Kirsch R."/>
            <person name="Pauchet Y."/>
        </authorList>
    </citation>
    <scope>NUCLEOTIDE SEQUENCE</scope>
    <source>
        <strain evidence="1">RBIC_L_NR</strain>
    </source>
</reference>
<keyword evidence="2" id="KW-1185">Reference proteome</keyword>
<dbReference type="AlphaFoldDB" id="A0AAV8ZBP7"/>
<comment type="caution">
    <text evidence="1">The sequence shown here is derived from an EMBL/GenBank/DDBJ whole genome shotgun (WGS) entry which is preliminary data.</text>
</comment>
<evidence type="ECO:0000313" key="2">
    <source>
        <dbReference type="Proteomes" id="UP001162156"/>
    </source>
</evidence>
<gene>
    <name evidence="1" type="ORF">NQ314_005883</name>
</gene>
<organism evidence="1 2">
    <name type="scientific">Rhamnusium bicolor</name>
    <dbReference type="NCBI Taxonomy" id="1586634"/>
    <lineage>
        <taxon>Eukaryota</taxon>
        <taxon>Metazoa</taxon>
        <taxon>Ecdysozoa</taxon>
        <taxon>Arthropoda</taxon>
        <taxon>Hexapoda</taxon>
        <taxon>Insecta</taxon>
        <taxon>Pterygota</taxon>
        <taxon>Neoptera</taxon>
        <taxon>Endopterygota</taxon>
        <taxon>Coleoptera</taxon>
        <taxon>Polyphaga</taxon>
        <taxon>Cucujiformia</taxon>
        <taxon>Chrysomeloidea</taxon>
        <taxon>Cerambycidae</taxon>
        <taxon>Lepturinae</taxon>
        <taxon>Rhagiini</taxon>
        <taxon>Rhamnusium</taxon>
    </lineage>
</organism>
<dbReference type="EMBL" id="JANEYF010001605">
    <property type="protein sequence ID" value="KAJ8961631.1"/>
    <property type="molecule type" value="Genomic_DNA"/>
</dbReference>
<protein>
    <submittedName>
        <fullName evidence="1">Uncharacterized protein</fullName>
    </submittedName>
</protein>
<dbReference type="Proteomes" id="UP001162156">
    <property type="component" value="Unassembled WGS sequence"/>
</dbReference>